<sequence length="301" mass="32540">MAADPSVRTEPTVRAAGALLWREDRGGLEVALVHRPRYDDWSFPKGKAKQHEHLLRTAVREVAEETGVTPRLGPPLPSARYTVNGRAKRVDYWAAEVAAEAAFKPDHEVDELVWAPVAVALGLLSHEHDAALLRAFLARPRHTRPVILLRHACAGEKRFWHGSDLLRPLDARGRWESTALTPLLAAYAPGRVVSSGTARCVETVLDYAVSRGLHVATEPAFTVGAPDPARADPAARFAALAADSPDGLLVCTHGETLPELLAALPGAAPQPATLRKSAFWVFHLDAGQTPQAIEHHSPHLG</sequence>
<dbReference type="RefSeq" id="WP_123669088.1">
    <property type="nucleotide sequence ID" value="NZ_RJKE01000001.1"/>
</dbReference>
<evidence type="ECO:0000313" key="3">
    <source>
        <dbReference type="EMBL" id="ROO90086.1"/>
    </source>
</evidence>
<name>A0A3N1D9B5_9ACTN</name>
<dbReference type="InterPro" id="IPR029033">
    <property type="entry name" value="His_PPase_superfam"/>
</dbReference>
<dbReference type="GO" id="GO:0004081">
    <property type="term" value="F:bis(5'-nucleosyl)-tetraphosphatase (asymmetrical) activity"/>
    <property type="evidence" value="ECO:0007669"/>
    <property type="project" value="TreeGrafter"/>
</dbReference>
<evidence type="ECO:0000259" key="2">
    <source>
        <dbReference type="PROSITE" id="PS51462"/>
    </source>
</evidence>
<reference evidence="3 4" key="1">
    <citation type="submission" date="2018-11" db="EMBL/GenBank/DDBJ databases">
        <title>Sequencing the genomes of 1000 actinobacteria strains.</title>
        <authorList>
            <person name="Klenk H.-P."/>
        </authorList>
    </citation>
    <scope>NUCLEOTIDE SEQUENCE [LARGE SCALE GENOMIC DNA]</scope>
    <source>
        <strain evidence="3 4">DSM 44254</strain>
    </source>
</reference>
<dbReference type="PROSITE" id="PS00893">
    <property type="entry name" value="NUDIX_BOX"/>
    <property type="match status" value="1"/>
</dbReference>
<dbReference type="SMART" id="SM00855">
    <property type="entry name" value="PGAM"/>
    <property type="match status" value="1"/>
</dbReference>
<keyword evidence="4" id="KW-1185">Reference proteome</keyword>
<evidence type="ECO:0000313" key="4">
    <source>
        <dbReference type="Proteomes" id="UP000272400"/>
    </source>
</evidence>
<dbReference type="PANTHER" id="PTHR21340:SF0">
    <property type="entry name" value="BIS(5'-NUCLEOSYL)-TETRAPHOSPHATASE [ASYMMETRICAL]"/>
    <property type="match status" value="1"/>
</dbReference>
<dbReference type="Proteomes" id="UP000272400">
    <property type="component" value="Unassembled WGS sequence"/>
</dbReference>
<evidence type="ECO:0000256" key="1">
    <source>
        <dbReference type="ARBA" id="ARBA00022801"/>
    </source>
</evidence>
<dbReference type="InterPro" id="IPR000086">
    <property type="entry name" value="NUDIX_hydrolase_dom"/>
</dbReference>
<dbReference type="Gene3D" id="3.40.50.1240">
    <property type="entry name" value="Phosphoglycerate mutase-like"/>
    <property type="match status" value="1"/>
</dbReference>
<dbReference type="GO" id="GO:0006754">
    <property type="term" value="P:ATP biosynthetic process"/>
    <property type="evidence" value="ECO:0007669"/>
    <property type="project" value="TreeGrafter"/>
</dbReference>
<dbReference type="InterPro" id="IPR020084">
    <property type="entry name" value="NUDIX_hydrolase_CS"/>
</dbReference>
<dbReference type="PROSITE" id="PS51462">
    <property type="entry name" value="NUDIX"/>
    <property type="match status" value="1"/>
</dbReference>
<keyword evidence="1" id="KW-0378">Hydrolase</keyword>
<dbReference type="AlphaFoldDB" id="A0A3N1D9B5"/>
<dbReference type="CDD" id="cd03673">
    <property type="entry name" value="NUDIX_Ap6A_hydrolase"/>
    <property type="match status" value="1"/>
</dbReference>
<proteinExistence type="predicted"/>
<accession>A0A3N1D9B5</accession>
<dbReference type="GO" id="GO:0006167">
    <property type="term" value="P:AMP biosynthetic process"/>
    <property type="evidence" value="ECO:0007669"/>
    <property type="project" value="TreeGrafter"/>
</dbReference>
<dbReference type="SUPFAM" id="SSF53254">
    <property type="entry name" value="Phosphoglycerate mutase-like"/>
    <property type="match status" value="1"/>
</dbReference>
<feature type="domain" description="Nudix hydrolase" evidence="2">
    <location>
        <begin position="11"/>
        <end position="138"/>
    </location>
</feature>
<dbReference type="EMBL" id="RJKE01000001">
    <property type="protein sequence ID" value="ROO90086.1"/>
    <property type="molecule type" value="Genomic_DNA"/>
</dbReference>
<dbReference type="InterPro" id="IPR013078">
    <property type="entry name" value="His_Pase_superF_clade-1"/>
</dbReference>
<protein>
    <submittedName>
        <fullName evidence="3">8-oxo-dGTP diphosphatase</fullName>
    </submittedName>
</protein>
<dbReference type="InterPro" id="IPR051325">
    <property type="entry name" value="Nudix_hydrolase_domain"/>
</dbReference>
<dbReference type="PANTHER" id="PTHR21340">
    <property type="entry name" value="DIADENOSINE 5,5-P1,P4-TETRAPHOSPHATE PYROPHOSPHOHYDROLASE MUTT"/>
    <property type="match status" value="1"/>
</dbReference>
<organism evidence="3 4">
    <name type="scientific">Actinocorallia herbida</name>
    <dbReference type="NCBI Taxonomy" id="58109"/>
    <lineage>
        <taxon>Bacteria</taxon>
        <taxon>Bacillati</taxon>
        <taxon>Actinomycetota</taxon>
        <taxon>Actinomycetes</taxon>
        <taxon>Streptosporangiales</taxon>
        <taxon>Thermomonosporaceae</taxon>
        <taxon>Actinocorallia</taxon>
    </lineage>
</organism>
<dbReference type="Gene3D" id="3.90.79.10">
    <property type="entry name" value="Nucleoside Triphosphate Pyrophosphohydrolase"/>
    <property type="match status" value="1"/>
</dbReference>
<dbReference type="OrthoDB" id="4287477at2"/>
<dbReference type="SUPFAM" id="SSF55811">
    <property type="entry name" value="Nudix"/>
    <property type="match status" value="1"/>
</dbReference>
<comment type="caution">
    <text evidence="3">The sequence shown here is derived from an EMBL/GenBank/DDBJ whole genome shotgun (WGS) entry which is preliminary data.</text>
</comment>
<gene>
    <name evidence="3" type="ORF">EDD29_7802</name>
</gene>
<dbReference type="InterPro" id="IPR015797">
    <property type="entry name" value="NUDIX_hydrolase-like_dom_sf"/>
</dbReference>
<dbReference type="Pfam" id="PF00293">
    <property type="entry name" value="NUDIX"/>
    <property type="match status" value="1"/>
</dbReference>